<sequence>MIENPYAAPAAAVGDVAAPKIPEDVLKKIRYAWITAAITGAFTLALSLLAISGKSILGYSALESVDAALIFGLAFGIYKKSRVCSVLMLVYFVVSKILIMVEAGQPQGLVLSLIFGFFYYHGAVGTFEYHRIVRKGVSPSGRA</sequence>
<evidence type="ECO:0000313" key="2">
    <source>
        <dbReference type="EMBL" id="MBF6023432.1"/>
    </source>
</evidence>
<accession>A0ABS0B4N4</accession>
<keyword evidence="1" id="KW-0812">Transmembrane</keyword>
<feature type="transmembrane region" description="Helical" evidence="1">
    <location>
        <begin position="57"/>
        <end position="78"/>
    </location>
</feature>
<feature type="transmembrane region" description="Helical" evidence="1">
    <location>
        <begin position="109"/>
        <end position="127"/>
    </location>
</feature>
<keyword evidence="1" id="KW-1133">Transmembrane helix</keyword>
<gene>
    <name evidence="2" type="ORF">IU514_05230</name>
</gene>
<dbReference type="RefSeq" id="WP_194930051.1">
    <property type="nucleotide sequence ID" value="NZ_JADLZT010000003.1"/>
</dbReference>
<keyword evidence="3" id="KW-1185">Reference proteome</keyword>
<evidence type="ECO:0000256" key="1">
    <source>
        <dbReference type="SAM" id="Phobius"/>
    </source>
</evidence>
<comment type="caution">
    <text evidence="2">The sequence shown here is derived from an EMBL/GenBank/DDBJ whole genome shotgun (WGS) entry which is preliminary data.</text>
</comment>
<proteinExistence type="predicted"/>
<organism evidence="2 3">
    <name type="scientific">Lysobacter niastensis</name>
    <dbReference type="NCBI Taxonomy" id="380629"/>
    <lineage>
        <taxon>Bacteria</taxon>
        <taxon>Pseudomonadati</taxon>
        <taxon>Pseudomonadota</taxon>
        <taxon>Gammaproteobacteria</taxon>
        <taxon>Lysobacterales</taxon>
        <taxon>Lysobacteraceae</taxon>
        <taxon>Lysobacter</taxon>
    </lineage>
</organism>
<evidence type="ECO:0000313" key="3">
    <source>
        <dbReference type="Proteomes" id="UP001429984"/>
    </source>
</evidence>
<protein>
    <submittedName>
        <fullName evidence="2">Uncharacterized protein</fullName>
    </submittedName>
</protein>
<feature type="transmembrane region" description="Helical" evidence="1">
    <location>
        <begin position="31"/>
        <end position="51"/>
    </location>
</feature>
<name>A0ABS0B4N4_9GAMM</name>
<dbReference type="EMBL" id="JADLZT010000003">
    <property type="protein sequence ID" value="MBF6023432.1"/>
    <property type="molecule type" value="Genomic_DNA"/>
</dbReference>
<dbReference type="Proteomes" id="UP001429984">
    <property type="component" value="Unassembled WGS sequence"/>
</dbReference>
<keyword evidence="1" id="KW-0472">Membrane</keyword>
<feature type="transmembrane region" description="Helical" evidence="1">
    <location>
        <begin position="85"/>
        <end position="103"/>
    </location>
</feature>
<reference evidence="2 3" key="1">
    <citation type="submission" date="2020-11" db="EMBL/GenBank/DDBJ databases">
        <title>Draft Genome Sequence and Secondary Metabolite Biosynthetic Potential of the Lysobacter niastensis Type strain DSM 18481.</title>
        <authorList>
            <person name="Turrini P."/>
            <person name="Artuso I."/>
            <person name="Tescari M."/>
            <person name="Lugli G.A."/>
            <person name="Frangipani E."/>
            <person name="Ventura M."/>
            <person name="Visca P."/>
        </authorList>
    </citation>
    <scope>NUCLEOTIDE SEQUENCE [LARGE SCALE GENOMIC DNA]</scope>
    <source>
        <strain evidence="2 3">DSM 18481</strain>
    </source>
</reference>